<evidence type="ECO:0000313" key="4">
    <source>
        <dbReference type="EMBL" id="OSS46704.1"/>
    </source>
</evidence>
<reference evidence="4 5" key="1">
    <citation type="journal article" date="2017" name="Genome Announc.">
        <title>Genome sequence of the saprophytic ascomycete Epicoccum nigrum ICMP 19927 strain isolated from New Zealand.</title>
        <authorList>
            <person name="Fokin M."/>
            <person name="Fleetwood D."/>
            <person name="Weir B.S."/>
            <person name="Villas-Boas S.G."/>
        </authorList>
    </citation>
    <scope>NUCLEOTIDE SEQUENCE [LARGE SCALE GENOMIC DNA]</scope>
    <source>
        <strain evidence="4 5">ICMP 19927</strain>
    </source>
</reference>
<feature type="domain" description="Epoxide hydrolase N-terminal" evidence="3">
    <location>
        <begin position="16"/>
        <end position="139"/>
    </location>
</feature>
<dbReference type="PANTHER" id="PTHR21661:SF71">
    <property type="entry name" value="EPOXIDE HYDROLASE N-TERMINAL DOMAIN-CONTAINING PROTEIN"/>
    <property type="match status" value="1"/>
</dbReference>
<sequence>MTARMQTIQEDIDAIVPYSMHVSSRYLDLTKQKLSLTRLPKELTSLPTTSSQWALGVPKSVLEPLLDHWLETYDWRAQEDIFNASLPQYRTLITRPAPPGSSAHAEASAIRTHFVHARSAGEGAVPLLYVHSWPGSFIEAGRLIPLLTAASETAQGERAQQQQQQQQQSFHVVCPSIPGFGFSDAAEDPQFGVEDAAEVFAALMQRLGYEEYVVCGEGWGFQVARALALKQRESVVKGVFTWNPRFERPEWGKGVKTWVQWQVARVTGARWPSLSFGYVPSEVQEGGKNDMKGKETKGDDVMAARPMGPVLHQLLSARPQTLAFSLCDSPVGLLAVLLDVLGVQGTGPSLGARPRSPFLDPEELELQDREYEAAGHERVRSDDTVKASQNGVGAHISTQPWSPTDILNWTMMMWLPGAEAGLRWLRRAHIETSAPSWSAYCNVPLGISSFRSSAATPLMWGAAAWPIVWVRRRREAVEMPPWEAPRLLANDIRECFARLPGGTGEGKMPAELV</sequence>
<organism evidence="4 5">
    <name type="scientific">Epicoccum nigrum</name>
    <name type="common">Soil fungus</name>
    <name type="synonym">Epicoccum purpurascens</name>
    <dbReference type="NCBI Taxonomy" id="105696"/>
    <lineage>
        <taxon>Eukaryota</taxon>
        <taxon>Fungi</taxon>
        <taxon>Dikarya</taxon>
        <taxon>Ascomycota</taxon>
        <taxon>Pezizomycotina</taxon>
        <taxon>Dothideomycetes</taxon>
        <taxon>Pleosporomycetidae</taxon>
        <taxon>Pleosporales</taxon>
        <taxon>Pleosporineae</taxon>
        <taxon>Didymellaceae</taxon>
        <taxon>Epicoccum</taxon>
    </lineage>
</organism>
<keyword evidence="2" id="KW-0378">Hydrolase</keyword>
<evidence type="ECO:0000313" key="5">
    <source>
        <dbReference type="Proteomes" id="UP000193240"/>
    </source>
</evidence>
<dbReference type="InterPro" id="IPR016292">
    <property type="entry name" value="Epoxide_hydrolase"/>
</dbReference>
<dbReference type="EMBL" id="KZ107850">
    <property type="protein sequence ID" value="OSS46704.1"/>
    <property type="molecule type" value="Genomic_DNA"/>
</dbReference>
<dbReference type="STRING" id="105696.A0A1Y2LS60"/>
<keyword evidence="5" id="KW-1185">Reference proteome</keyword>
<gene>
    <name evidence="4" type="ORF">B5807_08847</name>
</gene>
<dbReference type="Pfam" id="PF06441">
    <property type="entry name" value="EHN"/>
    <property type="match status" value="1"/>
</dbReference>
<dbReference type="OMA" id="TTYSMHV"/>
<dbReference type="InterPro" id="IPR029058">
    <property type="entry name" value="AB_hydrolase_fold"/>
</dbReference>
<dbReference type="Gene3D" id="3.40.50.1820">
    <property type="entry name" value="alpha/beta hydrolase"/>
    <property type="match status" value="1"/>
</dbReference>
<name>A0A1Y2LS60_EPING</name>
<dbReference type="PANTHER" id="PTHR21661">
    <property type="entry name" value="EPOXIDE HYDROLASE 1-RELATED"/>
    <property type="match status" value="1"/>
</dbReference>
<protein>
    <recommendedName>
        <fullName evidence="3">Epoxide hydrolase N-terminal domain-containing protein</fullName>
    </recommendedName>
</protein>
<dbReference type="PIRSF" id="PIRSF001112">
    <property type="entry name" value="Epoxide_hydrolase"/>
    <property type="match status" value="1"/>
</dbReference>
<dbReference type="InParanoid" id="A0A1Y2LS60"/>
<dbReference type="GO" id="GO:0004301">
    <property type="term" value="F:epoxide hydrolase activity"/>
    <property type="evidence" value="ECO:0007669"/>
    <property type="project" value="TreeGrafter"/>
</dbReference>
<dbReference type="SUPFAM" id="SSF53474">
    <property type="entry name" value="alpha/beta-Hydrolases"/>
    <property type="match status" value="1"/>
</dbReference>
<proteinExistence type="inferred from homology"/>
<accession>A0A1Y2LS60</accession>
<dbReference type="Proteomes" id="UP000193240">
    <property type="component" value="Unassembled WGS sequence"/>
</dbReference>
<comment type="similarity">
    <text evidence="1">Belongs to the peptidase S33 family.</text>
</comment>
<evidence type="ECO:0000259" key="3">
    <source>
        <dbReference type="Pfam" id="PF06441"/>
    </source>
</evidence>
<evidence type="ECO:0000256" key="1">
    <source>
        <dbReference type="ARBA" id="ARBA00010088"/>
    </source>
</evidence>
<evidence type="ECO:0000256" key="2">
    <source>
        <dbReference type="ARBA" id="ARBA00022801"/>
    </source>
</evidence>
<dbReference type="AlphaFoldDB" id="A0A1Y2LS60"/>
<dbReference type="InterPro" id="IPR010497">
    <property type="entry name" value="Epoxide_hydro_N"/>
</dbReference>
<dbReference type="GO" id="GO:0097176">
    <property type="term" value="P:epoxide metabolic process"/>
    <property type="evidence" value="ECO:0007669"/>
    <property type="project" value="TreeGrafter"/>
</dbReference>